<evidence type="ECO:0000256" key="1">
    <source>
        <dbReference type="SAM" id="MobiDB-lite"/>
    </source>
</evidence>
<name>A0A7J6L371_PEROL</name>
<proteinExistence type="predicted"/>
<dbReference type="AlphaFoldDB" id="A0A7J6L371"/>
<gene>
    <name evidence="2" type="ORF">FOZ61_008864</name>
</gene>
<comment type="caution">
    <text evidence="2">The sequence shown here is derived from an EMBL/GenBank/DDBJ whole genome shotgun (WGS) entry which is preliminary data.</text>
</comment>
<evidence type="ECO:0000313" key="3">
    <source>
        <dbReference type="Proteomes" id="UP000570595"/>
    </source>
</evidence>
<dbReference type="OrthoDB" id="410381at2759"/>
<evidence type="ECO:0000313" key="2">
    <source>
        <dbReference type="EMBL" id="KAF4653617.1"/>
    </source>
</evidence>
<dbReference type="Proteomes" id="UP000570595">
    <property type="component" value="Unassembled WGS sequence"/>
</dbReference>
<feature type="region of interest" description="Disordered" evidence="1">
    <location>
        <begin position="33"/>
        <end position="57"/>
    </location>
</feature>
<reference evidence="2 3" key="1">
    <citation type="submission" date="2020-04" db="EMBL/GenBank/DDBJ databases">
        <title>Perkinsus olseni comparative genomics.</title>
        <authorList>
            <person name="Bogema D.R."/>
        </authorList>
    </citation>
    <scope>NUCLEOTIDE SEQUENCE [LARGE SCALE GENOMIC DNA]</scope>
    <source>
        <strain evidence="2">ATCC PRA-179</strain>
    </source>
</reference>
<sequence>MTHLDQVRDAIETGDLDTIWQLFKDALQGSSRMLQNAHGTSNHASTRRPAVRQKEEERKKLRASMREAVDDIRGLSIHDQRSIWAILRRKAGIRGAQTSMPEQLGAKDFATYMRELYSLDESLSAAQHAPINETSTSAALNYKNSLNHPHPLPKPIEADEGFFKAALSLKIGKSPGVDGISGDLISLSETSQKWIYEICSRCSDAEKQPSEWLKSKVTRIKAPQTSARDRII</sequence>
<accession>A0A7J6L371</accession>
<feature type="compositionally biased region" description="Polar residues" evidence="1">
    <location>
        <begin position="33"/>
        <end position="44"/>
    </location>
</feature>
<dbReference type="EMBL" id="JABAHT010000605">
    <property type="protein sequence ID" value="KAF4653617.1"/>
    <property type="molecule type" value="Genomic_DNA"/>
</dbReference>
<protein>
    <submittedName>
        <fullName evidence="2">Uncharacterized protein</fullName>
    </submittedName>
</protein>
<organism evidence="2 3">
    <name type="scientific">Perkinsus olseni</name>
    <name type="common">Perkinsus atlanticus</name>
    <dbReference type="NCBI Taxonomy" id="32597"/>
    <lineage>
        <taxon>Eukaryota</taxon>
        <taxon>Sar</taxon>
        <taxon>Alveolata</taxon>
        <taxon>Perkinsozoa</taxon>
        <taxon>Perkinsea</taxon>
        <taxon>Perkinsida</taxon>
        <taxon>Perkinsidae</taxon>
        <taxon>Perkinsus</taxon>
    </lineage>
</organism>